<sequence>MPVLLQIVDNTTDSALIEQLEKIYTDSQPERLTLNGDKNPLSVTQFVSAVLADPAQQFYCALFNQRLIGAIVINPTADHWQASHFCVRKVTRRRRVGTRLLELTLNAAQQAGQTLKIPAQDMLTPDHILLQRMGYLLAEENEHYLLTQRPAK</sequence>
<dbReference type="SUPFAM" id="SSF55729">
    <property type="entry name" value="Acyl-CoA N-acyltransferases (Nat)"/>
    <property type="match status" value="1"/>
</dbReference>
<dbReference type="Proteomes" id="UP000191418">
    <property type="component" value="Unassembled WGS sequence"/>
</dbReference>
<dbReference type="PROSITE" id="PS51186">
    <property type="entry name" value="GNAT"/>
    <property type="match status" value="1"/>
</dbReference>
<proteinExistence type="predicted"/>
<dbReference type="Gene3D" id="3.40.630.30">
    <property type="match status" value="1"/>
</dbReference>
<protein>
    <recommendedName>
        <fullName evidence="1">N-acetyltransferase domain-containing protein</fullName>
    </recommendedName>
</protein>
<feature type="domain" description="N-acetyltransferase" evidence="1">
    <location>
        <begin position="5"/>
        <end position="152"/>
    </location>
</feature>
<evidence type="ECO:0000313" key="3">
    <source>
        <dbReference type="Proteomes" id="UP000191418"/>
    </source>
</evidence>
<dbReference type="AlphaFoldDB" id="A0A1T4NJD7"/>
<reference evidence="2 3" key="1">
    <citation type="submission" date="2017-01" db="EMBL/GenBank/DDBJ databases">
        <title>Genome Sequencing of a Marine Spirillum, Oceanospirillum multiglobuliferum ATCC 33336, from Japan.</title>
        <authorList>
            <person name="Carney J.G."/>
            <person name="Trachtenberg A.M."/>
            <person name="Rheaume B.A."/>
            <person name="Linnane J.D."/>
            <person name="Pitts N.L."/>
            <person name="Mykles D.L."/>
            <person name="Maclea K.S."/>
        </authorList>
    </citation>
    <scope>NUCLEOTIDE SEQUENCE [LARGE SCALE GENOMIC DNA]</scope>
    <source>
        <strain evidence="2 3">ATCC 33336</strain>
    </source>
</reference>
<dbReference type="OrthoDB" id="5736859at2"/>
<dbReference type="InterPro" id="IPR000182">
    <property type="entry name" value="GNAT_dom"/>
</dbReference>
<dbReference type="GO" id="GO:0016747">
    <property type="term" value="F:acyltransferase activity, transferring groups other than amino-acyl groups"/>
    <property type="evidence" value="ECO:0007669"/>
    <property type="project" value="InterPro"/>
</dbReference>
<dbReference type="InterPro" id="IPR016181">
    <property type="entry name" value="Acyl_CoA_acyltransferase"/>
</dbReference>
<dbReference type="InterPro" id="IPR040448">
    <property type="entry name" value="PanZ_GNAT"/>
</dbReference>
<accession>A0A1T4NJD7</accession>
<keyword evidence="3" id="KW-1185">Reference proteome</keyword>
<dbReference type="Pfam" id="PF12568">
    <property type="entry name" value="PanZ"/>
    <property type="match status" value="1"/>
</dbReference>
<evidence type="ECO:0000259" key="1">
    <source>
        <dbReference type="PROSITE" id="PS51186"/>
    </source>
</evidence>
<evidence type="ECO:0000313" key="2">
    <source>
        <dbReference type="EMBL" id="OPX55780.1"/>
    </source>
</evidence>
<dbReference type="RefSeq" id="WP_078744760.1">
    <property type="nucleotide sequence ID" value="NZ_FUXG01000006.1"/>
</dbReference>
<dbReference type="STRING" id="64969.SAMN02745127_01131"/>
<organism evidence="2 3">
    <name type="scientific">Oceanospirillum multiglobuliferum</name>
    <dbReference type="NCBI Taxonomy" id="64969"/>
    <lineage>
        <taxon>Bacteria</taxon>
        <taxon>Pseudomonadati</taxon>
        <taxon>Pseudomonadota</taxon>
        <taxon>Gammaproteobacteria</taxon>
        <taxon>Oceanospirillales</taxon>
        <taxon>Oceanospirillaceae</taxon>
        <taxon>Oceanospirillum</taxon>
    </lineage>
</organism>
<gene>
    <name evidence="2" type="ORF">BTE48_07805</name>
</gene>
<dbReference type="EMBL" id="MTSM01000007">
    <property type="protein sequence ID" value="OPX55780.1"/>
    <property type="molecule type" value="Genomic_DNA"/>
</dbReference>
<comment type="caution">
    <text evidence="2">The sequence shown here is derived from an EMBL/GenBank/DDBJ whole genome shotgun (WGS) entry which is preliminary data.</text>
</comment>
<name>A0A1T4NJD7_9GAMM</name>